<evidence type="ECO:0000313" key="1">
    <source>
        <dbReference type="EMBL" id="JAP36492.1"/>
    </source>
</evidence>
<dbReference type="EMBL" id="GEDG01001897">
    <property type="protein sequence ID" value="JAP36492.1"/>
    <property type="molecule type" value="Transcribed_RNA"/>
</dbReference>
<organism evidence="1">
    <name type="scientific">Solanum chacoense</name>
    <name type="common">Chaco potato</name>
    <dbReference type="NCBI Taxonomy" id="4108"/>
    <lineage>
        <taxon>Eukaryota</taxon>
        <taxon>Viridiplantae</taxon>
        <taxon>Streptophyta</taxon>
        <taxon>Embryophyta</taxon>
        <taxon>Tracheophyta</taxon>
        <taxon>Spermatophyta</taxon>
        <taxon>Magnoliopsida</taxon>
        <taxon>eudicotyledons</taxon>
        <taxon>Gunneridae</taxon>
        <taxon>Pentapetalae</taxon>
        <taxon>asterids</taxon>
        <taxon>lamiids</taxon>
        <taxon>Solanales</taxon>
        <taxon>Solanaceae</taxon>
        <taxon>Solanoideae</taxon>
        <taxon>Solaneae</taxon>
        <taxon>Solanum</taxon>
    </lineage>
</organism>
<sequence>MFHQLQLITLAEFPATQLYNYKDNQQKHFIHNTNHSMMDQDSQISHESFSNPYKLAINSAIP</sequence>
<reference evidence="1" key="1">
    <citation type="submission" date="2015-12" db="EMBL/GenBank/DDBJ databases">
        <title>Gene expression during late stages of embryo sac development: a critical building block for successful pollen-pistil interactions.</title>
        <authorList>
            <person name="Liu Y."/>
            <person name="Joly V."/>
            <person name="Sabar M."/>
            <person name="Matton D.P."/>
        </authorList>
    </citation>
    <scope>NUCLEOTIDE SEQUENCE</scope>
</reference>
<dbReference type="AlphaFoldDB" id="A0A0V0IVB8"/>
<proteinExistence type="predicted"/>
<accession>A0A0V0IVB8</accession>
<protein>
    <submittedName>
        <fullName evidence="1">Putative ovule protein</fullName>
    </submittedName>
</protein>
<name>A0A0V0IVB8_SOLCH</name>